<dbReference type="NCBIfam" id="NF000801">
    <property type="entry name" value="PRK00055.1-3"/>
    <property type="match status" value="1"/>
</dbReference>
<evidence type="ECO:0000256" key="2">
    <source>
        <dbReference type="ARBA" id="ARBA00022694"/>
    </source>
</evidence>
<feature type="binding site" evidence="8">
    <location>
        <position position="67"/>
    </location>
    <ligand>
        <name>Zn(2+)</name>
        <dbReference type="ChEBI" id="CHEBI:29105"/>
        <label>2</label>
        <note>catalytic</note>
    </ligand>
</feature>
<keyword evidence="3 8" id="KW-0540">Nuclease</keyword>
<dbReference type="CDD" id="cd07717">
    <property type="entry name" value="RNaseZ_ZiPD-like_MBL-fold"/>
    <property type="match status" value="1"/>
</dbReference>
<accession>A0ABU0D164</accession>
<feature type="domain" description="Metallo-beta-lactamase" evidence="9">
    <location>
        <begin position="21"/>
        <end position="269"/>
    </location>
</feature>
<comment type="caution">
    <text evidence="10">The sequence shown here is derived from an EMBL/GenBank/DDBJ whole genome shotgun (WGS) entry which is preliminary data.</text>
</comment>
<feature type="binding site" evidence="8">
    <location>
        <position position="63"/>
    </location>
    <ligand>
        <name>Zn(2+)</name>
        <dbReference type="ChEBI" id="CHEBI:29105"/>
        <label>1</label>
        <note>catalytic</note>
    </ligand>
</feature>
<reference evidence="10 11" key="1">
    <citation type="submission" date="2023-07" db="EMBL/GenBank/DDBJ databases">
        <title>Genomic Encyclopedia of Type Strains, Phase IV (KMG-IV): sequencing the most valuable type-strain genomes for metagenomic binning, comparative biology and taxonomic classification.</title>
        <authorList>
            <person name="Goeker M."/>
        </authorList>
    </citation>
    <scope>NUCLEOTIDE SEQUENCE [LARGE SCALE GENOMIC DNA]</scope>
    <source>
        <strain evidence="10 11">DSM 27848</strain>
    </source>
</reference>
<dbReference type="InterPro" id="IPR001279">
    <property type="entry name" value="Metallo-B-lactamas"/>
</dbReference>
<evidence type="ECO:0000256" key="3">
    <source>
        <dbReference type="ARBA" id="ARBA00022722"/>
    </source>
</evidence>
<evidence type="ECO:0000256" key="4">
    <source>
        <dbReference type="ARBA" id="ARBA00022723"/>
    </source>
</evidence>
<keyword evidence="11" id="KW-1185">Reference proteome</keyword>
<dbReference type="InterPro" id="IPR013471">
    <property type="entry name" value="RNase_Z/BN"/>
</dbReference>
<dbReference type="PANTHER" id="PTHR46018:SF2">
    <property type="entry name" value="ZINC PHOSPHODIESTERASE ELAC PROTEIN 1"/>
    <property type="match status" value="1"/>
</dbReference>
<dbReference type="EMBL" id="JAUSUO010000001">
    <property type="protein sequence ID" value="MDQ0342139.1"/>
    <property type="molecule type" value="Genomic_DNA"/>
</dbReference>
<evidence type="ECO:0000313" key="10">
    <source>
        <dbReference type="EMBL" id="MDQ0342139.1"/>
    </source>
</evidence>
<evidence type="ECO:0000256" key="7">
    <source>
        <dbReference type="ARBA" id="ARBA00022833"/>
    </source>
</evidence>
<dbReference type="Gene3D" id="3.60.15.10">
    <property type="entry name" value="Ribonuclease Z/Hydroxyacylglutathione hydrolase-like"/>
    <property type="match status" value="1"/>
</dbReference>
<evidence type="ECO:0000313" key="11">
    <source>
        <dbReference type="Proteomes" id="UP001232343"/>
    </source>
</evidence>
<feature type="binding site" evidence="8">
    <location>
        <position position="211"/>
    </location>
    <ligand>
        <name>Zn(2+)</name>
        <dbReference type="ChEBI" id="CHEBI:29105"/>
        <label>1</label>
        <note>catalytic</note>
    </ligand>
</feature>
<dbReference type="SMART" id="SM00849">
    <property type="entry name" value="Lactamase_B"/>
    <property type="match status" value="1"/>
</dbReference>
<comment type="catalytic activity">
    <reaction evidence="8">
        <text>Endonucleolytic cleavage of RNA, removing extra 3' nucleotides from tRNA precursor, generating 3' termini of tRNAs. A 3'-hydroxy group is left at the tRNA terminus and a 5'-phosphoryl group is left at the trailer molecule.</text>
        <dbReference type="EC" id="3.1.26.11"/>
    </reaction>
</comment>
<sequence length="309" mass="34492">MKLLFLGTGAGVPAKPRNVSSLALMLLEERNSIWLFDCGEATQHQILHTSLKPRKIEKIFITHLHGDHIFGLPGLLGSRSFQGGETELTIYGPKGIREYVEVSLRISQTHLKYPLSIIEIENGVIFEDEQFTIETLLLDHGIASYGYRIMEKDKKGTLDADRLLSEGIPPGPIYKLLKMGETVTLEDGRVINGINYLGPEIKGRVICVLGDTRPCENAVTLASCADVVIHEATFSADSDEMARNYFHSTTAQAARLALNAQADTLYLNHISSRYLKENWNQLTEEAKAIFPNTKMAYDFLETTIDTHKN</sequence>
<feature type="binding site" evidence="8">
    <location>
        <position position="211"/>
    </location>
    <ligand>
        <name>Zn(2+)</name>
        <dbReference type="ChEBI" id="CHEBI:29105"/>
        <label>2</label>
        <note>catalytic</note>
    </ligand>
</feature>
<dbReference type="EC" id="3.1.26.11" evidence="8"/>
<keyword evidence="4 8" id="KW-0479">Metal-binding</keyword>
<feature type="binding site" evidence="8">
    <location>
        <position position="269"/>
    </location>
    <ligand>
        <name>Zn(2+)</name>
        <dbReference type="ChEBI" id="CHEBI:29105"/>
        <label>2</label>
        <note>catalytic</note>
    </ligand>
</feature>
<dbReference type="Proteomes" id="UP001232343">
    <property type="component" value="Unassembled WGS sequence"/>
</dbReference>
<feature type="binding site" evidence="8">
    <location>
        <position position="68"/>
    </location>
    <ligand>
        <name>Zn(2+)</name>
        <dbReference type="ChEBI" id="CHEBI:29105"/>
        <label>2</label>
        <note>catalytic</note>
    </ligand>
</feature>
<protein>
    <recommendedName>
        <fullName evidence="8">Ribonuclease Z</fullName>
        <shortName evidence="8">RNase Z</shortName>
        <ecNumber evidence="8">3.1.26.11</ecNumber>
    </recommendedName>
    <alternativeName>
        <fullName evidence="8">tRNA 3 endonuclease</fullName>
    </alternativeName>
    <alternativeName>
        <fullName evidence="8">tRNase Z</fullName>
    </alternativeName>
</protein>
<comment type="cofactor">
    <cofactor evidence="8">
        <name>Zn(2+)</name>
        <dbReference type="ChEBI" id="CHEBI:29105"/>
    </cofactor>
    <text evidence="8">Binds 2 Zn(2+) ions.</text>
</comment>
<dbReference type="RefSeq" id="WP_244680327.1">
    <property type="nucleotide sequence ID" value="NZ_JALIRM010000001.1"/>
</dbReference>
<evidence type="ECO:0000256" key="1">
    <source>
        <dbReference type="ARBA" id="ARBA00011738"/>
    </source>
</evidence>
<organism evidence="10 11">
    <name type="scientific">Lederbergia wuyishanensis</name>
    <dbReference type="NCBI Taxonomy" id="1347903"/>
    <lineage>
        <taxon>Bacteria</taxon>
        <taxon>Bacillati</taxon>
        <taxon>Bacillota</taxon>
        <taxon>Bacilli</taxon>
        <taxon>Bacillales</taxon>
        <taxon>Bacillaceae</taxon>
        <taxon>Lederbergia</taxon>
    </lineage>
</organism>
<feature type="active site" description="Proton acceptor" evidence="8">
    <location>
        <position position="67"/>
    </location>
</feature>
<feature type="binding site" evidence="8">
    <location>
        <position position="140"/>
    </location>
    <ligand>
        <name>Zn(2+)</name>
        <dbReference type="ChEBI" id="CHEBI:29105"/>
        <label>1</label>
        <note>catalytic</note>
    </ligand>
</feature>
<dbReference type="Pfam" id="PF23023">
    <property type="entry name" value="Anti-Pycsar_Apyc1"/>
    <property type="match status" value="1"/>
</dbReference>
<gene>
    <name evidence="8" type="primary">rnz</name>
    <name evidence="10" type="ORF">J2S14_000932</name>
</gene>
<evidence type="ECO:0000256" key="8">
    <source>
        <dbReference type="HAMAP-Rule" id="MF_01818"/>
    </source>
</evidence>
<comment type="subunit">
    <text evidence="1 8">Homodimer.</text>
</comment>
<proteinExistence type="inferred from homology"/>
<comment type="similarity">
    <text evidence="8">Belongs to the RNase Z family.</text>
</comment>
<dbReference type="PANTHER" id="PTHR46018">
    <property type="entry name" value="ZINC PHOSPHODIESTERASE ELAC PROTEIN 1"/>
    <property type="match status" value="1"/>
</dbReference>
<keyword evidence="7 8" id="KW-0862">Zinc</keyword>
<dbReference type="HAMAP" id="MF_01818">
    <property type="entry name" value="RNase_Z_BN"/>
    <property type="match status" value="1"/>
</dbReference>
<feature type="binding site" evidence="8">
    <location>
        <position position="65"/>
    </location>
    <ligand>
        <name>Zn(2+)</name>
        <dbReference type="ChEBI" id="CHEBI:29105"/>
        <label>1</label>
        <note>catalytic</note>
    </ligand>
</feature>
<comment type="function">
    <text evidence="8">Zinc phosphodiesterase, which displays some tRNA 3'-processing endonuclease activity. Probably involved in tRNA maturation, by removing a 3'-trailer from precursor tRNA.</text>
</comment>
<evidence type="ECO:0000256" key="5">
    <source>
        <dbReference type="ARBA" id="ARBA00022759"/>
    </source>
</evidence>
<dbReference type="NCBIfam" id="TIGR02651">
    <property type="entry name" value="RNase_Z"/>
    <property type="match status" value="1"/>
</dbReference>
<dbReference type="NCBIfam" id="NF000800">
    <property type="entry name" value="PRK00055.1-1"/>
    <property type="match status" value="1"/>
</dbReference>
<evidence type="ECO:0000259" key="9">
    <source>
        <dbReference type="SMART" id="SM00849"/>
    </source>
</evidence>
<keyword evidence="6 8" id="KW-0378">Hydrolase</keyword>
<dbReference type="SUPFAM" id="SSF56281">
    <property type="entry name" value="Metallo-hydrolase/oxidoreductase"/>
    <property type="match status" value="1"/>
</dbReference>
<evidence type="ECO:0000256" key="6">
    <source>
        <dbReference type="ARBA" id="ARBA00022801"/>
    </source>
</evidence>
<keyword evidence="5 8" id="KW-0255">Endonuclease</keyword>
<dbReference type="GO" id="GO:0042781">
    <property type="term" value="F:3'-tRNA processing endoribonuclease activity"/>
    <property type="evidence" value="ECO:0007669"/>
    <property type="project" value="UniProtKB-EC"/>
</dbReference>
<name>A0ABU0D164_9BACI</name>
<dbReference type="InterPro" id="IPR036866">
    <property type="entry name" value="RibonucZ/Hydroxyglut_hydro"/>
</dbReference>
<keyword evidence="2 8" id="KW-0819">tRNA processing</keyword>